<reference evidence="2 3" key="1">
    <citation type="submission" date="2023-08" db="EMBL/GenBank/DDBJ databases">
        <title>Microbacterium aquilitoris sp. nov. and Microbacterium gwkjibeachense sp. nov., isolated from beach.</title>
        <authorList>
            <person name="Lee S.D."/>
            <person name="Yang H."/>
            <person name="Kim I."/>
        </authorList>
    </citation>
    <scope>NUCLEOTIDE SEQUENCE [LARGE SCALE GENOMIC DNA]</scope>
    <source>
        <strain evidence="2 3">KSW4-11</strain>
    </source>
</reference>
<accession>A0ABU3GAN9</accession>
<feature type="transmembrane region" description="Helical" evidence="1">
    <location>
        <begin position="55"/>
        <end position="77"/>
    </location>
</feature>
<keyword evidence="3" id="KW-1185">Reference proteome</keyword>
<dbReference type="RefSeq" id="WP_311861822.1">
    <property type="nucleotide sequence ID" value="NZ_JAUZVV010000002.1"/>
</dbReference>
<evidence type="ECO:0000313" key="2">
    <source>
        <dbReference type="EMBL" id="MDT3316853.1"/>
    </source>
</evidence>
<proteinExistence type="predicted"/>
<keyword evidence="1" id="KW-1133">Transmembrane helix</keyword>
<keyword evidence="1" id="KW-0812">Transmembrane</keyword>
<sequence length="531" mass="55468">MDALSNRVRDLAPNVEPTPGAIAGAREQLARAIAAEPSRGRRRTWRMPALSTPNLRLLTAVVAVVTVAVIAVGAFVASQVLSRPEIAAPPAVDFARPVQDQLNGRTLRIATVTEGPQRYDLPDGSASSDSYLLVRSVSASYVSADGSVTHVFEDEPSSLASTHGPDGPAMAESFVAGSDRSVQESTRIPEGWTEGLPADGPGILDAFAERHGLDAAAATAESVPTLLVYVLPDPAWYFLTVAQREAVVDTVVAGGGLSRRVEGADIFLSADDDLLGVTRMARESLVPVSGSTPSWAGDGLPASTWTNEVSFVDAAPSRSEPDAAPTSACDGVPIPDSAYAGTGLSSLLDDNGRAAIAGEGVPELGEEEWAPVEQSEDRVVLWSWSLHDGSTPRDSEPGEPAATHELVTITRDGGGGWAVTSWSQCLMTQLVDGYRTVDVALDAAAADPAAARMPLLVSEGGCPVDAAAIELLQENQNTDVVEVLVALRDDVQTPACADSGATPFTIDLDEPLGSRPVIDLAYLEGRNLRVP</sequence>
<dbReference type="EMBL" id="JAUZVV010000002">
    <property type="protein sequence ID" value="MDT3316853.1"/>
    <property type="molecule type" value="Genomic_DNA"/>
</dbReference>
<organism evidence="2 3">
    <name type="scientific">Microbacterium gawkjiense</name>
    <dbReference type="NCBI Taxonomy" id="3067309"/>
    <lineage>
        <taxon>Bacteria</taxon>
        <taxon>Bacillati</taxon>
        <taxon>Actinomycetota</taxon>
        <taxon>Actinomycetes</taxon>
        <taxon>Micrococcales</taxon>
        <taxon>Microbacteriaceae</taxon>
        <taxon>Microbacterium</taxon>
    </lineage>
</organism>
<dbReference type="Proteomes" id="UP001251849">
    <property type="component" value="Unassembled WGS sequence"/>
</dbReference>
<protein>
    <submittedName>
        <fullName evidence="2">Uncharacterized protein</fullName>
    </submittedName>
</protein>
<comment type="caution">
    <text evidence="2">The sequence shown here is derived from an EMBL/GenBank/DDBJ whole genome shotgun (WGS) entry which is preliminary data.</text>
</comment>
<gene>
    <name evidence="2" type="ORF">Q9S71_08445</name>
</gene>
<name>A0ABU3GAN9_9MICO</name>
<evidence type="ECO:0000313" key="3">
    <source>
        <dbReference type="Proteomes" id="UP001251849"/>
    </source>
</evidence>
<keyword evidence="1" id="KW-0472">Membrane</keyword>
<evidence type="ECO:0000256" key="1">
    <source>
        <dbReference type="SAM" id="Phobius"/>
    </source>
</evidence>